<organism evidence="2 3">
    <name type="scientific">Streptomyces lateritius</name>
    <dbReference type="NCBI Taxonomy" id="67313"/>
    <lineage>
        <taxon>Bacteria</taxon>
        <taxon>Bacillati</taxon>
        <taxon>Actinomycetota</taxon>
        <taxon>Actinomycetes</taxon>
        <taxon>Kitasatosporales</taxon>
        <taxon>Streptomycetaceae</taxon>
        <taxon>Streptomyces</taxon>
    </lineage>
</organism>
<protein>
    <submittedName>
        <fullName evidence="2">Uncharacterized protein</fullName>
    </submittedName>
</protein>
<evidence type="ECO:0000313" key="2">
    <source>
        <dbReference type="EMBL" id="MFF8277382.1"/>
    </source>
</evidence>
<name>A0ABW6YCV4_9ACTN</name>
<evidence type="ECO:0000256" key="1">
    <source>
        <dbReference type="SAM" id="MobiDB-lite"/>
    </source>
</evidence>
<dbReference type="Proteomes" id="UP001603013">
    <property type="component" value="Unassembled WGS sequence"/>
</dbReference>
<accession>A0ABW6YCV4</accession>
<dbReference type="RefSeq" id="WP_391934684.1">
    <property type="nucleotide sequence ID" value="NZ_JBIBSM010000007.1"/>
</dbReference>
<feature type="compositionally biased region" description="Basic residues" evidence="1">
    <location>
        <begin position="35"/>
        <end position="44"/>
    </location>
</feature>
<keyword evidence="3" id="KW-1185">Reference proteome</keyword>
<evidence type="ECO:0000313" key="3">
    <source>
        <dbReference type="Proteomes" id="UP001603013"/>
    </source>
</evidence>
<sequence length="64" mass="7202">MFAYELHRMHHAELVREAAAQRLSRDAARAARASKGTRRFGRRSAGHDSEGRVGPERGRFVRAA</sequence>
<dbReference type="EMBL" id="JBIBSM010000007">
    <property type="protein sequence ID" value="MFF8277382.1"/>
    <property type="molecule type" value="Genomic_DNA"/>
</dbReference>
<feature type="region of interest" description="Disordered" evidence="1">
    <location>
        <begin position="26"/>
        <end position="64"/>
    </location>
</feature>
<proteinExistence type="predicted"/>
<comment type="caution">
    <text evidence="2">The sequence shown here is derived from an EMBL/GenBank/DDBJ whole genome shotgun (WGS) entry which is preliminary data.</text>
</comment>
<reference evidence="2 3" key="1">
    <citation type="submission" date="2024-10" db="EMBL/GenBank/DDBJ databases">
        <title>The Natural Products Discovery Center: Release of the First 8490 Sequenced Strains for Exploring Actinobacteria Biosynthetic Diversity.</title>
        <authorList>
            <person name="Kalkreuter E."/>
            <person name="Kautsar S.A."/>
            <person name="Yang D."/>
            <person name="Bader C.D."/>
            <person name="Teijaro C.N."/>
            <person name="Fluegel L."/>
            <person name="Davis C.M."/>
            <person name="Simpson J.R."/>
            <person name="Lauterbach L."/>
            <person name="Steele A.D."/>
            <person name="Gui C."/>
            <person name="Meng S."/>
            <person name="Li G."/>
            <person name="Viehrig K."/>
            <person name="Ye F."/>
            <person name="Su P."/>
            <person name="Kiefer A.F."/>
            <person name="Nichols A."/>
            <person name="Cepeda A.J."/>
            <person name="Yan W."/>
            <person name="Fan B."/>
            <person name="Jiang Y."/>
            <person name="Adhikari A."/>
            <person name="Zheng C.-J."/>
            <person name="Schuster L."/>
            <person name="Cowan T.M."/>
            <person name="Smanski M.J."/>
            <person name="Chevrette M.G."/>
            <person name="De Carvalho L.P.S."/>
            <person name="Shen B."/>
        </authorList>
    </citation>
    <scope>NUCLEOTIDE SEQUENCE [LARGE SCALE GENOMIC DNA]</scope>
    <source>
        <strain evidence="2 3">NPDC015755</strain>
    </source>
</reference>
<feature type="compositionally biased region" description="Basic and acidic residues" evidence="1">
    <location>
        <begin position="45"/>
        <end position="64"/>
    </location>
</feature>
<gene>
    <name evidence="2" type="ORF">ACF05T_14915</name>
</gene>